<dbReference type="AlphaFoldDB" id="A0A1G9V101"/>
<evidence type="ECO:0000313" key="3">
    <source>
        <dbReference type="Proteomes" id="UP000199759"/>
    </source>
</evidence>
<dbReference type="InterPro" id="IPR009050">
    <property type="entry name" value="Globin-like_sf"/>
</dbReference>
<dbReference type="InterPro" id="IPR039379">
    <property type="entry name" value="Protoglobin_sensor_dom"/>
</dbReference>
<dbReference type="Gene3D" id="1.10.490.10">
    <property type="entry name" value="Globins"/>
    <property type="match status" value="1"/>
</dbReference>
<dbReference type="OrthoDB" id="7629465at2"/>
<dbReference type="GO" id="GO:0020037">
    <property type="term" value="F:heme binding"/>
    <property type="evidence" value="ECO:0007669"/>
    <property type="project" value="InterPro"/>
</dbReference>
<reference evidence="2 3" key="1">
    <citation type="submission" date="2016-10" db="EMBL/GenBank/DDBJ databases">
        <authorList>
            <person name="de Groot N.N."/>
        </authorList>
    </citation>
    <scope>NUCLEOTIDE SEQUENCE [LARGE SCALE GENOMIC DNA]</scope>
    <source>
        <strain evidence="2 3">DSM 16077</strain>
    </source>
</reference>
<dbReference type="GO" id="GO:0019825">
    <property type="term" value="F:oxygen binding"/>
    <property type="evidence" value="ECO:0007669"/>
    <property type="project" value="InterPro"/>
</dbReference>
<organism evidence="2 3">
    <name type="scientific">Maricaulis salignorans</name>
    <dbReference type="NCBI Taxonomy" id="144026"/>
    <lineage>
        <taxon>Bacteria</taxon>
        <taxon>Pseudomonadati</taxon>
        <taxon>Pseudomonadota</taxon>
        <taxon>Alphaproteobacteria</taxon>
        <taxon>Maricaulales</taxon>
        <taxon>Maricaulaceae</taxon>
        <taxon>Maricaulis</taxon>
    </lineage>
</organism>
<evidence type="ECO:0000313" key="2">
    <source>
        <dbReference type="EMBL" id="SDM65585.1"/>
    </source>
</evidence>
<proteinExistence type="predicted"/>
<keyword evidence="3" id="KW-1185">Reference proteome</keyword>
<name>A0A1G9V101_9PROT</name>
<dbReference type="RefSeq" id="WP_091771169.1">
    <property type="nucleotide sequence ID" value="NZ_FNHG01000017.1"/>
</dbReference>
<dbReference type="InterPro" id="IPR012292">
    <property type="entry name" value="Globin/Proto"/>
</dbReference>
<dbReference type="Proteomes" id="UP000199759">
    <property type="component" value="Unassembled WGS sequence"/>
</dbReference>
<dbReference type="SUPFAM" id="SSF46458">
    <property type="entry name" value="Globin-like"/>
    <property type="match status" value="1"/>
</dbReference>
<protein>
    <submittedName>
        <fullName evidence="2">Protoglobin</fullName>
    </submittedName>
</protein>
<accession>A0A1G9V101</accession>
<dbReference type="InterPro" id="IPR044398">
    <property type="entry name" value="Globin-sensor_dom"/>
</dbReference>
<evidence type="ECO:0000259" key="1">
    <source>
        <dbReference type="Pfam" id="PF11563"/>
    </source>
</evidence>
<dbReference type="STRING" id="144026.SAMN04488568_11733"/>
<gene>
    <name evidence="2" type="ORF">SAMN04488568_11733</name>
</gene>
<feature type="domain" description="Globin-sensor" evidence="1">
    <location>
        <begin position="10"/>
        <end position="159"/>
    </location>
</feature>
<dbReference type="Pfam" id="PF11563">
    <property type="entry name" value="Protoglobin"/>
    <property type="match status" value="1"/>
</dbReference>
<sequence length="185" mass="21302">MTLNTSPTPEHLELQREFFRIDAATVARVQRLKPRIMGYAAETLETLFDHLTSNPEVGDYFEISDNTRYLRDGMLAHCELVFSARFDAKYYDAVDQMGLRHSKLDYPSHAYSSAYANLMTGIMRLGLEADRKLDAEDLSAITRISIYDMELTIAAFFRHQLDKQAALYADTEKVREMMTERRLAS</sequence>
<dbReference type="EMBL" id="FNHG01000017">
    <property type="protein sequence ID" value="SDM65585.1"/>
    <property type="molecule type" value="Genomic_DNA"/>
</dbReference>
<dbReference type="CDD" id="cd01068">
    <property type="entry name" value="globin_sensor"/>
    <property type="match status" value="1"/>
</dbReference>